<evidence type="ECO:0000256" key="1">
    <source>
        <dbReference type="SAM" id="Phobius"/>
    </source>
</evidence>
<dbReference type="Proteomes" id="UP001596220">
    <property type="component" value="Unassembled WGS sequence"/>
</dbReference>
<feature type="non-terminal residue" evidence="2">
    <location>
        <position position="1"/>
    </location>
</feature>
<dbReference type="EMBL" id="JBHSQO010000052">
    <property type="protein sequence ID" value="MFC6093915.1"/>
    <property type="molecule type" value="Genomic_DNA"/>
</dbReference>
<comment type="caution">
    <text evidence="2">The sequence shown here is derived from an EMBL/GenBank/DDBJ whole genome shotgun (WGS) entry which is preliminary data.</text>
</comment>
<keyword evidence="1" id="KW-1133">Transmembrane helix</keyword>
<evidence type="ECO:0000313" key="2">
    <source>
        <dbReference type="EMBL" id="MFC6093915.1"/>
    </source>
</evidence>
<keyword evidence="1" id="KW-0812">Transmembrane</keyword>
<keyword evidence="1" id="KW-0472">Membrane</keyword>
<proteinExistence type="predicted"/>
<name>A0ABW1PEU1_9PSEU</name>
<dbReference type="InterPro" id="IPR036259">
    <property type="entry name" value="MFS_trans_sf"/>
</dbReference>
<reference evidence="3" key="1">
    <citation type="journal article" date="2019" name="Int. J. Syst. Evol. Microbiol.">
        <title>The Global Catalogue of Microorganisms (GCM) 10K type strain sequencing project: providing services to taxonomists for standard genome sequencing and annotation.</title>
        <authorList>
            <consortium name="The Broad Institute Genomics Platform"/>
            <consortium name="The Broad Institute Genome Sequencing Center for Infectious Disease"/>
            <person name="Wu L."/>
            <person name="Ma J."/>
        </authorList>
    </citation>
    <scope>NUCLEOTIDE SEQUENCE [LARGE SCALE GENOMIC DNA]</scope>
    <source>
        <strain evidence="3">CGMCC 4.7246</strain>
    </source>
</reference>
<keyword evidence="3" id="KW-1185">Reference proteome</keyword>
<accession>A0ABW1PEU1</accession>
<protein>
    <submittedName>
        <fullName evidence="2">MFS transporter</fullName>
    </submittedName>
</protein>
<sequence>ATTWWPEAAPDEQRGQCLGLAATALRTAQGGGIVLAGLAATATSAAFVVAAAGGLGVLGALLATLAWRRASSGG</sequence>
<feature type="transmembrane region" description="Helical" evidence="1">
    <location>
        <begin position="45"/>
        <end position="67"/>
    </location>
</feature>
<dbReference type="SUPFAM" id="SSF103473">
    <property type="entry name" value="MFS general substrate transporter"/>
    <property type="match status" value="1"/>
</dbReference>
<gene>
    <name evidence="2" type="ORF">ACFP3R_32010</name>
</gene>
<organism evidence="2 3">
    <name type="scientific">Saccharothrix lopnurensis</name>
    <dbReference type="NCBI Taxonomy" id="1670621"/>
    <lineage>
        <taxon>Bacteria</taxon>
        <taxon>Bacillati</taxon>
        <taxon>Actinomycetota</taxon>
        <taxon>Actinomycetes</taxon>
        <taxon>Pseudonocardiales</taxon>
        <taxon>Pseudonocardiaceae</taxon>
        <taxon>Saccharothrix</taxon>
    </lineage>
</organism>
<evidence type="ECO:0000313" key="3">
    <source>
        <dbReference type="Proteomes" id="UP001596220"/>
    </source>
</evidence>